<name>A0A1K1PIK1_RUMFL</name>
<gene>
    <name evidence="1" type="ORF">SAMN02910280_2766</name>
</gene>
<proteinExistence type="predicted"/>
<dbReference type="EMBL" id="FPIP01000009">
    <property type="protein sequence ID" value="SFW47267.1"/>
    <property type="molecule type" value="Genomic_DNA"/>
</dbReference>
<dbReference type="Proteomes" id="UP000183461">
    <property type="component" value="Unassembled WGS sequence"/>
</dbReference>
<accession>A0A1K1PIK1</accession>
<protein>
    <submittedName>
        <fullName evidence="1">Uncharacterized protein</fullName>
    </submittedName>
</protein>
<evidence type="ECO:0000313" key="2">
    <source>
        <dbReference type="Proteomes" id="UP000183461"/>
    </source>
</evidence>
<organism evidence="1 2">
    <name type="scientific">Ruminococcus flavefaciens</name>
    <dbReference type="NCBI Taxonomy" id="1265"/>
    <lineage>
        <taxon>Bacteria</taxon>
        <taxon>Bacillati</taxon>
        <taxon>Bacillota</taxon>
        <taxon>Clostridia</taxon>
        <taxon>Eubacteriales</taxon>
        <taxon>Oscillospiraceae</taxon>
        <taxon>Ruminococcus</taxon>
    </lineage>
</organism>
<evidence type="ECO:0000313" key="1">
    <source>
        <dbReference type="EMBL" id="SFW47267.1"/>
    </source>
</evidence>
<sequence length="185" mass="22096">MSKSISVEYCSYFCKHRHSELKDGWLPTCDAYPNGNHAYENYLFEFRRECANGIGFEPNENATAAWFQMRRERDPWIKSMRHYLQYGDPGECLFCHSNAIHVYSDEPLTTIVTFVCYGCGRRYTFQSDKNQYLNNRKLRYIGNNSLFPLTFGKIYVCNWIEEGMYWITDDKNEDYLYPLYVFEVE</sequence>
<dbReference type="AlphaFoldDB" id="A0A1K1PIK1"/>
<reference evidence="1 2" key="1">
    <citation type="submission" date="2016-11" db="EMBL/GenBank/DDBJ databases">
        <authorList>
            <person name="Jaros S."/>
            <person name="Januszkiewicz K."/>
            <person name="Wedrychowicz H."/>
        </authorList>
    </citation>
    <scope>NUCLEOTIDE SEQUENCE [LARGE SCALE GENOMIC DNA]</scope>
    <source>
        <strain evidence="1 2">YL228</strain>
    </source>
</reference>
<dbReference type="RefSeq" id="WP_072300963.1">
    <property type="nucleotide sequence ID" value="NZ_FPIP01000009.1"/>
</dbReference>